<dbReference type="InterPro" id="IPR017455">
    <property type="entry name" value="Znf_FYVE-rel"/>
</dbReference>
<feature type="region of interest" description="Disordered" evidence="5">
    <location>
        <begin position="707"/>
        <end position="726"/>
    </location>
</feature>
<dbReference type="Gene3D" id="3.30.40.10">
    <property type="entry name" value="Zinc/RING finger domain, C3HC4 (zinc finger)"/>
    <property type="match status" value="1"/>
</dbReference>
<evidence type="ECO:0000313" key="8">
    <source>
        <dbReference type="Proteomes" id="UP001162060"/>
    </source>
</evidence>
<reference evidence="7" key="1">
    <citation type="submission" date="2024-01" db="EMBL/GenBank/DDBJ databases">
        <authorList>
            <person name="Webb A."/>
        </authorList>
    </citation>
    <scope>NUCLEOTIDE SEQUENCE</scope>
    <source>
        <strain evidence="7">Pm1</strain>
    </source>
</reference>
<dbReference type="PANTHER" id="PTHR43102:SF2">
    <property type="entry name" value="GAF DOMAIN-CONTAINING PROTEIN"/>
    <property type="match status" value="1"/>
</dbReference>
<dbReference type="PANTHER" id="PTHR43102">
    <property type="entry name" value="SLR1143 PROTEIN"/>
    <property type="match status" value="1"/>
</dbReference>
<gene>
    <name evidence="7" type="ORF">PM001_LOCUS22649</name>
</gene>
<sequence length="781" mass="87094">MTSETLPFPLDADFFPQLVLTVDDLMQYRRSSKECVAQLVRVIDDADCVYRWTDLKASSSGRLVHKAQFVAIQPRMGRVCEPSSRHVSTLFKCSVHMVDVQADEILRALAHVKTREARRALTYLHREEFSYRAIKWRRFFRAKRREGQQQQQQQKSVDFCYLEYAGKKKQSTASARDHGLVGYCVQQAIAPDRQVPTLERYNVDRKQVARSGILITRTHQSNILKVTAIAQVDGSATGSTAAGSDLLMEEVLVDFVAAVHRVKGLLERQRIGRLQHLDEWEWIASKDRKACAVCLQRFYFHRKQHCVTCGEVVCSSCAPLRELEQPLKEQSHTVRVCSLCMAQAGSHHGSSLLSGVTEGDLGLIETASATTNVGTESYVEGLRYPKHPGMPQCSTEDPRHLRGSLSQATSVRSSLRQRQQPLSSCSSTRASATYGRDEGSRNGHYYRASSERVSSERRSALFSTPLSAKAKKKALNKLVEHARHIRDTIDQAISEVEGEDKRPGEWLERSYIGSDDDDVEQYDEIYDRIMKIRDTLDVSSSDLDAVLSSIGHDDPIRPSDANSDQCDRDLVFSFSEATGSEHPGINESFNLRSSCSSLSASMQSLDHQDAGEPLPSSTPEQESAIEEARALEEAMQWVRQSEPSANLRRPSRIARPNEVGVQVELETLASASALLPTSVDRASSNRGIERLAQKIGRLHERFEATQREHDASSNIGSTPTTGALVPVTPTFVDEPIVVDERGEHWENSELGADKRSIQHRPVQPSALTPSRGRAATMKQVG</sequence>
<accession>A0AAV1UWE6</accession>
<dbReference type="SMART" id="SM00064">
    <property type="entry name" value="FYVE"/>
    <property type="match status" value="1"/>
</dbReference>
<dbReference type="InterPro" id="IPR011011">
    <property type="entry name" value="Znf_FYVE_PHD"/>
</dbReference>
<evidence type="ECO:0000259" key="6">
    <source>
        <dbReference type="PROSITE" id="PS50178"/>
    </source>
</evidence>
<dbReference type="PROSITE" id="PS50178">
    <property type="entry name" value="ZF_FYVE"/>
    <property type="match status" value="1"/>
</dbReference>
<dbReference type="EMBL" id="CAKLBY020000227">
    <property type="protein sequence ID" value="CAK7937499.1"/>
    <property type="molecule type" value="Genomic_DNA"/>
</dbReference>
<keyword evidence="2 4" id="KW-0863">Zinc-finger</keyword>
<evidence type="ECO:0000256" key="1">
    <source>
        <dbReference type="ARBA" id="ARBA00022723"/>
    </source>
</evidence>
<dbReference type="SUPFAM" id="SSF57903">
    <property type="entry name" value="FYVE/PHD zinc finger"/>
    <property type="match status" value="1"/>
</dbReference>
<dbReference type="InterPro" id="IPR013083">
    <property type="entry name" value="Znf_RING/FYVE/PHD"/>
</dbReference>
<feature type="compositionally biased region" description="Basic and acidic residues" evidence="5">
    <location>
        <begin position="740"/>
        <end position="756"/>
    </location>
</feature>
<protein>
    <recommendedName>
        <fullName evidence="6">FYVE-type domain-containing protein</fullName>
    </recommendedName>
</protein>
<evidence type="ECO:0000256" key="4">
    <source>
        <dbReference type="PROSITE-ProRule" id="PRU00091"/>
    </source>
</evidence>
<dbReference type="GO" id="GO:0008270">
    <property type="term" value="F:zinc ion binding"/>
    <property type="evidence" value="ECO:0007669"/>
    <property type="project" value="UniProtKB-KW"/>
</dbReference>
<dbReference type="CDD" id="cd00065">
    <property type="entry name" value="FYVE_like_SF"/>
    <property type="match status" value="1"/>
</dbReference>
<dbReference type="Proteomes" id="UP001162060">
    <property type="component" value="Unassembled WGS sequence"/>
</dbReference>
<evidence type="ECO:0000313" key="7">
    <source>
        <dbReference type="EMBL" id="CAK7937499.1"/>
    </source>
</evidence>
<dbReference type="AlphaFoldDB" id="A0AAV1UWE6"/>
<keyword evidence="1" id="KW-0479">Metal-binding</keyword>
<proteinExistence type="predicted"/>
<feature type="domain" description="FYVE-type" evidence="6">
    <location>
        <begin position="285"/>
        <end position="345"/>
    </location>
</feature>
<feature type="compositionally biased region" description="Low complexity" evidence="5">
    <location>
        <begin position="410"/>
        <end position="427"/>
    </location>
</feature>
<feature type="region of interest" description="Disordered" evidence="5">
    <location>
        <begin position="740"/>
        <end position="781"/>
    </location>
</feature>
<name>A0AAV1UWE6_9STRA</name>
<organism evidence="7 8">
    <name type="scientific">Peronospora matthiolae</name>
    <dbReference type="NCBI Taxonomy" id="2874970"/>
    <lineage>
        <taxon>Eukaryota</taxon>
        <taxon>Sar</taxon>
        <taxon>Stramenopiles</taxon>
        <taxon>Oomycota</taxon>
        <taxon>Peronosporomycetes</taxon>
        <taxon>Peronosporales</taxon>
        <taxon>Peronosporaceae</taxon>
        <taxon>Peronospora</taxon>
    </lineage>
</organism>
<comment type="caution">
    <text evidence="7">The sequence shown here is derived from an EMBL/GenBank/DDBJ whole genome shotgun (WGS) entry which is preliminary data.</text>
</comment>
<feature type="region of interest" description="Disordered" evidence="5">
    <location>
        <begin position="600"/>
        <end position="623"/>
    </location>
</feature>
<keyword evidence="3" id="KW-0862">Zinc</keyword>
<feature type="compositionally biased region" description="Polar residues" evidence="5">
    <location>
        <begin position="712"/>
        <end position="721"/>
    </location>
</feature>
<dbReference type="Pfam" id="PF01363">
    <property type="entry name" value="FYVE"/>
    <property type="match status" value="1"/>
</dbReference>
<evidence type="ECO:0000256" key="3">
    <source>
        <dbReference type="ARBA" id="ARBA00022833"/>
    </source>
</evidence>
<dbReference type="InterPro" id="IPR000306">
    <property type="entry name" value="Znf_FYVE"/>
</dbReference>
<feature type="region of interest" description="Disordered" evidence="5">
    <location>
        <begin position="381"/>
        <end position="451"/>
    </location>
</feature>
<evidence type="ECO:0000256" key="2">
    <source>
        <dbReference type="ARBA" id="ARBA00022771"/>
    </source>
</evidence>
<evidence type="ECO:0000256" key="5">
    <source>
        <dbReference type="SAM" id="MobiDB-lite"/>
    </source>
</evidence>